<evidence type="ECO:0000256" key="2">
    <source>
        <dbReference type="SAM" id="Coils"/>
    </source>
</evidence>
<dbReference type="InterPro" id="IPR058625">
    <property type="entry name" value="MdtA-like_BSH"/>
</dbReference>
<dbReference type="Gene3D" id="2.40.420.20">
    <property type="match status" value="1"/>
</dbReference>
<dbReference type="GO" id="GO:1990281">
    <property type="term" value="C:efflux pump complex"/>
    <property type="evidence" value="ECO:0007669"/>
    <property type="project" value="TreeGrafter"/>
</dbReference>
<accession>A0A0M1VS68</accession>
<dbReference type="eggNOG" id="COG0845">
    <property type="taxonomic scope" value="Bacteria"/>
</dbReference>
<feature type="domain" description="YknX-like C-terminal permuted SH3-like" evidence="4">
    <location>
        <begin position="287"/>
        <end position="351"/>
    </location>
</feature>
<evidence type="ECO:0000313" key="5">
    <source>
        <dbReference type="EMBL" id="EEO39404.1"/>
    </source>
</evidence>
<dbReference type="Proteomes" id="UP000004925">
    <property type="component" value="Unassembled WGS sequence"/>
</dbReference>
<dbReference type="GO" id="GO:0015562">
    <property type="term" value="F:efflux transmembrane transporter activity"/>
    <property type="evidence" value="ECO:0007669"/>
    <property type="project" value="TreeGrafter"/>
</dbReference>
<organism evidence="5 6">
    <name type="scientific">Fusobacterium vincentii 4_1_13</name>
    <dbReference type="NCBI Taxonomy" id="469606"/>
    <lineage>
        <taxon>Bacteria</taxon>
        <taxon>Fusobacteriati</taxon>
        <taxon>Fusobacteriota</taxon>
        <taxon>Fusobacteriia</taxon>
        <taxon>Fusobacteriales</taxon>
        <taxon>Fusobacteriaceae</taxon>
        <taxon>Fusobacterium</taxon>
    </lineage>
</organism>
<keyword evidence="2" id="KW-0175">Coiled coil</keyword>
<dbReference type="PANTHER" id="PTHR30469:SF20">
    <property type="entry name" value="EFFLUX RND TRANSPORTER PERIPLASMIC ADAPTOR SUBUNIT"/>
    <property type="match status" value="1"/>
</dbReference>
<evidence type="ECO:0000313" key="6">
    <source>
        <dbReference type="Proteomes" id="UP000004925"/>
    </source>
</evidence>
<dbReference type="Pfam" id="PF25989">
    <property type="entry name" value="YknX_C"/>
    <property type="match status" value="1"/>
</dbReference>
<dbReference type="InterPro" id="IPR006143">
    <property type="entry name" value="RND_pump_MFP"/>
</dbReference>
<feature type="coiled-coil region" evidence="2">
    <location>
        <begin position="96"/>
        <end position="123"/>
    </location>
</feature>
<sequence>MKIKYLLLFLIIFIFTACKKEKEEEVIRAVKIQEINSMQDENFNIDFPAQISPTQKTILAFKYAGKIKSINFESGDFVKKGQVIATMDDKDYKVNLEAFSKKYEAAKAVAQNAETQFARAEKLYKGEALAKKDYDNALMQKNVAISTFKEASAGLENARNTLNDTKIIAPYDGYIDKKIVEVGTVVPEGGPVISFISNEITDISVNASSKDIEYIKNANDIIFKDNSSEKIYPLKVKSMAQNPDTINLTYPVTFTFSNLSESEKFLSGQTGTVTVSIKNSGNQEILIPLNAVFEDNGSNVYLFKNGIAVKTPIEIGELKETDKISIVKGLKSGDKVIVAGVSKLADGEKVKLLGGSK</sequence>
<dbReference type="PANTHER" id="PTHR30469">
    <property type="entry name" value="MULTIDRUG RESISTANCE PROTEIN MDTA"/>
    <property type="match status" value="1"/>
</dbReference>
<comment type="caution">
    <text evidence="5">The sequence shown here is derived from an EMBL/GenBank/DDBJ whole genome shotgun (WGS) entry which is preliminary data.</text>
</comment>
<dbReference type="Pfam" id="PF25917">
    <property type="entry name" value="BSH_RND"/>
    <property type="match status" value="1"/>
</dbReference>
<evidence type="ECO:0000256" key="1">
    <source>
        <dbReference type="ARBA" id="ARBA00009477"/>
    </source>
</evidence>
<dbReference type="AlphaFoldDB" id="A0A0M1VS68"/>
<comment type="similarity">
    <text evidence="1">Belongs to the membrane fusion protein (MFP) (TC 8.A.1) family.</text>
</comment>
<evidence type="ECO:0000259" key="4">
    <source>
        <dbReference type="Pfam" id="PF25989"/>
    </source>
</evidence>
<protein>
    <submittedName>
        <fullName evidence="5">Efflux transporter, RND family, MFP subunit</fullName>
    </submittedName>
</protein>
<dbReference type="RefSeq" id="WP_008802480.1">
    <property type="nucleotide sequence ID" value="NZ_KQ235735.1"/>
</dbReference>
<dbReference type="EMBL" id="ACDE02000013">
    <property type="protein sequence ID" value="EEO39404.1"/>
    <property type="molecule type" value="Genomic_DNA"/>
</dbReference>
<dbReference type="InterPro" id="IPR058637">
    <property type="entry name" value="YknX-like_C"/>
</dbReference>
<dbReference type="SUPFAM" id="SSF111369">
    <property type="entry name" value="HlyD-like secretion proteins"/>
    <property type="match status" value="1"/>
</dbReference>
<gene>
    <name evidence="5" type="ORF">FSCG_00117</name>
</gene>
<dbReference type="Gene3D" id="1.10.287.470">
    <property type="entry name" value="Helix hairpin bin"/>
    <property type="match status" value="1"/>
</dbReference>
<proteinExistence type="inferred from homology"/>
<reference evidence="5 6" key="1">
    <citation type="submission" date="2011-10" db="EMBL/GenBank/DDBJ databases">
        <title>The Genome Sequence of Fusobacterium sp. 4_1_13.</title>
        <authorList>
            <consortium name="The Broad Institute Genome Sequencing Platform"/>
            <person name="Earl A."/>
            <person name="Ward D."/>
            <person name="Feldgarden M."/>
            <person name="Gevers D."/>
            <person name="Strauss J."/>
            <person name="Ambrose C."/>
            <person name="Allen-Vercoe E."/>
            <person name="Young S.K."/>
            <person name="Zeng Q."/>
            <person name="Gargeya S."/>
            <person name="Fitzgerald M."/>
            <person name="Haas B."/>
            <person name="Abouelleil A."/>
            <person name="Alvarado L."/>
            <person name="Arachchi H.M."/>
            <person name="Berlin A."/>
            <person name="Brown A."/>
            <person name="Chapman S.B."/>
            <person name="Chen Z."/>
            <person name="Dunbar C."/>
            <person name="Freedman E."/>
            <person name="Gearin G."/>
            <person name="Goldberg J."/>
            <person name="Griggs A."/>
            <person name="Gujja S."/>
            <person name="Heiman D."/>
            <person name="Howarth C."/>
            <person name="Larson L."/>
            <person name="Lui A."/>
            <person name="MacDonald P.J."/>
            <person name="Montmayeur A."/>
            <person name="Murphy C."/>
            <person name="Neiman D."/>
            <person name="Pearson M."/>
            <person name="Priest M."/>
            <person name="Roberts A."/>
            <person name="Saif S."/>
            <person name="Shea T."/>
            <person name="Shenoy N."/>
            <person name="Sisk P."/>
            <person name="Stolte C."/>
            <person name="Sykes S."/>
            <person name="Wortman J."/>
            <person name="Nusbaum C."/>
            <person name="Birren B."/>
        </authorList>
    </citation>
    <scope>NUCLEOTIDE SEQUENCE [LARGE SCALE GENOMIC DNA]</scope>
    <source>
        <strain evidence="5 6">4_1_13</strain>
    </source>
</reference>
<dbReference type="HOGENOM" id="CLU_018816_1_0_0"/>
<evidence type="ECO:0000259" key="3">
    <source>
        <dbReference type="Pfam" id="PF25917"/>
    </source>
</evidence>
<dbReference type="PROSITE" id="PS51257">
    <property type="entry name" value="PROKAR_LIPOPROTEIN"/>
    <property type="match status" value="1"/>
</dbReference>
<name>A0A0M1VS68_FUSVC</name>
<dbReference type="NCBIfam" id="TIGR01730">
    <property type="entry name" value="RND_mfp"/>
    <property type="match status" value="1"/>
</dbReference>
<dbReference type="Gene3D" id="2.40.50.100">
    <property type="match status" value="1"/>
</dbReference>
<feature type="domain" description="Multidrug resistance protein MdtA-like barrel-sandwich hybrid" evidence="3">
    <location>
        <begin position="64"/>
        <end position="189"/>
    </location>
</feature>